<accession>A0ABR5C4C1</accession>
<protein>
    <submittedName>
        <fullName evidence="1">Uncharacterized protein</fullName>
    </submittedName>
</protein>
<organism evidence="1 2">
    <name type="scientific">Cryptococcus gattii EJB2</name>
    <dbReference type="NCBI Taxonomy" id="1296103"/>
    <lineage>
        <taxon>Eukaryota</taxon>
        <taxon>Fungi</taxon>
        <taxon>Dikarya</taxon>
        <taxon>Basidiomycota</taxon>
        <taxon>Agaricomycotina</taxon>
        <taxon>Tremellomycetes</taxon>
        <taxon>Tremellales</taxon>
        <taxon>Cryptococcaceae</taxon>
        <taxon>Cryptococcus</taxon>
        <taxon>Cryptococcus gattii species complex</taxon>
    </lineage>
</organism>
<keyword evidence="2" id="KW-1185">Reference proteome</keyword>
<gene>
    <name evidence="1" type="ORF">I306_00019</name>
</gene>
<reference evidence="1 2" key="1">
    <citation type="submission" date="2015-01" db="EMBL/GenBank/DDBJ databases">
        <title>The Genome Sequence of Cryptococcus gattii EJB2.</title>
        <authorList>
            <consortium name="The Broad Institute Genomics Platform"/>
            <person name="Cuomo C."/>
            <person name="Litvintseva A."/>
            <person name="Chen Y."/>
            <person name="Heitman J."/>
            <person name="Sun S."/>
            <person name="Springer D."/>
            <person name="Dromer F."/>
            <person name="Young S."/>
            <person name="Zeng Q."/>
            <person name="Gargeya S."/>
            <person name="Abouelleil A."/>
            <person name="Alvarado L."/>
            <person name="Chapman S.B."/>
            <person name="Gainer-Dewar J."/>
            <person name="Goldberg J."/>
            <person name="Griggs A."/>
            <person name="Gujja S."/>
            <person name="Hansen M."/>
            <person name="Howarth C."/>
            <person name="Imamovic A."/>
            <person name="Larimer J."/>
            <person name="Murphy C."/>
            <person name="Naylor J."/>
            <person name="Pearson M."/>
            <person name="Priest M."/>
            <person name="Roberts A."/>
            <person name="Saif S."/>
            <person name="Shea T."/>
            <person name="Sykes S."/>
            <person name="Wortman J."/>
            <person name="Nusbaum C."/>
            <person name="Birren B."/>
        </authorList>
    </citation>
    <scope>NUCLEOTIDE SEQUENCE [LARGE SCALE GENOMIC DNA]</scope>
    <source>
        <strain evidence="1 2">EJB2</strain>
    </source>
</reference>
<proteinExistence type="predicted"/>
<evidence type="ECO:0000313" key="2">
    <source>
        <dbReference type="Proteomes" id="UP000054272"/>
    </source>
</evidence>
<sequence length="63" mass="6862">MFLNIGLPGRMVSGQISGYDGLLSMGLEKAERGTDGKTSRSSKTGVDVGDLKTVNLIRYYMLY</sequence>
<name>A0ABR5C4C1_9TREE</name>
<evidence type="ECO:0000313" key="1">
    <source>
        <dbReference type="EMBL" id="KIR82754.1"/>
    </source>
</evidence>
<dbReference type="Proteomes" id="UP000054272">
    <property type="component" value="Unassembled WGS sequence"/>
</dbReference>
<dbReference type="EMBL" id="KN848549">
    <property type="protein sequence ID" value="KIR82754.1"/>
    <property type="molecule type" value="Genomic_DNA"/>
</dbReference>